<dbReference type="Pfam" id="PF01370">
    <property type="entry name" value="Epimerase"/>
    <property type="match status" value="2"/>
</dbReference>
<evidence type="ECO:0000256" key="1">
    <source>
        <dbReference type="ARBA" id="ARBA00023002"/>
    </source>
</evidence>
<dbReference type="Proteomes" id="UP000026962">
    <property type="component" value="Chromosome 4"/>
</dbReference>
<sequence>MSAVERKTACVTGGNGYIASALIKMLLQKGYAVNTTVRNPDNMEKNSHLVELQALGPLKVFRADLDEEGSFDEAVAGCDYAFLVAAPVNLKSHNPQKELVEAGVRGTLNVMRSCVRAGTVRRVVLTSSAAAVFNRPLQGDGHVLDESSWSDVEYLTSAANRTSPGKEASRVAEENGISLVNVCPVVTVGPAPAVEAKPCVAAVLSLLSGDEEMISTVKLMEKASGGLMLVHVDDLCRAEIFLAEKPPASTASSSAAAERYICCGLSTTMLQLARTLAAKYPQYNVDIAALGDVPEKPTIFLSSEKLTGEGFEFMNKTLDEMYDDAFAYALSKVLIEKEARKMSEENGISVVTVCPVITVDPSPTTVVSMRVAALLSLLSGDQEMINTVKFMERACGGLMLVHVDDLCRCEIFLAEKTSASGRYICCGLNTTVLQLARSLAAKYPRYSVNVAAYPAMSAVERKTACVTGGSGYIASVLIKMLLQKGYAVKTTVRNPDNMEKNSHFKELQALGPLKIFRADLEEEGSFDEAVAGCDYAFLVAAPMNLNSQNPEKELLEAGVQGTLNVLRSCVKAGTVKRVILTSSAAAVSSRPLQGDGSHVLDESSWSDLEHLRSTNKISPAQAYAIAKVLSEKEASKLAEENGISLVAVCPVATVSASPAPVANESVANVLSLLSGNEEINTLKMIDKYSGGLKLVHVDDLCRVEILLAEKASAAAGRYICCALNTTMRQIAGSLAAKYPQYNVDIDALGDNLPEKPTIFLSSEKLTEEGFEFMYKTVDEMYDDAFVEYGRALGILPY</sequence>
<dbReference type="STRING" id="4537.A0A0E0KVL9"/>
<evidence type="ECO:0000313" key="4">
    <source>
        <dbReference type="EnsemblPlants" id="OPUNC04G23850.1"/>
    </source>
</evidence>
<proteinExistence type="predicted"/>
<dbReference type="EnsemblPlants" id="OPUNC04G23850.1">
    <property type="protein sequence ID" value="OPUNC04G23850.1"/>
    <property type="gene ID" value="OPUNC04G23850"/>
</dbReference>
<dbReference type="OMA" id="NPDNMEK"/>
<dbReference type="eggNOG" id="KOG1502">
    <property type="taxonomic scope" value="Eukaryota"/>
</dbReference>
<feature type="domain" description="3-beta hydroxysteroid dehydrogenase/isomerase" evidence="2">
    <location>
        <begin position="11"/>
        <end position="152"/>
    </location>
</feature>
<dbReference type="AlphaFoldDB" id="A0A0E0KVL9"/>
<reference evidence="4" key="1">
    <citation type="submission" date="2015-04" db="UniProtKB">
        <authorList>
            <consortium name="EnsemblPlants"/>
        </authorList>
    </citation>
    <scope>IDENTIFICATION</scope>
</reference>
<dbReference type="PANTHER" id="PTHR10366">
    <property type="entry name" value="NAD DEPENDENT EPIMERASE/DEHYDRATASE"/>
    <property type="match status" value="1"/>
</dbReference>
<protein>
    <recommendedName>
        <fullName evidence="6">NAD-dependent epimerase/dehydratase domain-containing protein</fullName>
    </recommendedName>
</protein>
<dbReference type="InterPro" id="IPR036291">
    <property type="entry name" value="NAD(P)-bd_dom_sf"/>
</dbReference>
<organism evidence="4">
    <name type="scientific">Oryza punctata</name>
    <name type="common">Red rice</name>
    <dbReference type="NCBI Taxonomy" id="4537"/>
    <lineage>
        <taxon>Eukaryota</taxon>
        <taxon>Viridiplantae</taxon>
        <taxon>Streptophyta</taxon>
        <taxon>Embryophyta</taxon>
        <taxon>Tracheophyta</taxon>
        <taxon>Spermatophyta</taxon>
        <taxon>Magnoliopsida</taxon>
        <taxon>Liliopsida</taxon>
        <taxon>Poales</taxon>
        <taxon>Poaceae</taxon>
        <taxon>BOP clade</taxon>
        <taxon>Oryzoideae</taxon>
        <taxon>Oryzeae</taxon>
        <taxon>Oryzinae</taxon>
        <taxon>Oryza</taxon>
    </lineage>
</organism>
<feature type="domain" description="NAD-dependent epimerase/dehydratase" evidence="3">
    <location>
        <begin position="297"/>
        <end position="419"/>
    </location>
</feature>
<dbReference type="InterPro" id="IPR050425">
    <property type="entry name" value="NAD(P)_dehydrat-like"/>
</dbReference>
<dbReference type="CDD" id="cd08958">
    <property type="entry name" value="FR_SDR_e"/>
    <property type="match status" value="2"/>
</dbReference>
<evidence type="ECO:0000313" key="5">
    <source>
        <dbReference type="Proteomes" id="UP000026962"/>
    </source>
</evidence>
<feature type="domain" description="NAD-dependent epimerase/dehydratase" evidence="3">
    <location>
        <begin position="465"/>
        <end position="713"/>
    </location>
</feature>
<keyword evidence="5" id="KW-1185">Reference proteome</keyword>
<dbReference type="FunFam" id="3.40.50.720:FF:000428">
    <property type="entry name" value="Leucoanthocyanidin reductase"/>
    <property type="match status" value="1"/>
</dbReference>
<name>A0A0E0KVL9_ORYPU</name>
<dbReference type="SUPFAM" id="SSF51735">
    <property type="entry name" value="NAD(P)-binding Rossmann-fold domains"/>
    <property type="match status" value="3"/>
</dbReference>
<dbReference type="HOGENOM" id="CLU_023827_0_0_1"/>
<dbReference type="Gramene" id="OPUNC04G23850.1">
    <property type="protein sequence ID" value="OPUNC04G23850.1"/>
    <property type="gene ID" value="OPUNC04G23850"/>
</dbReference>
<dbReference type="GO" id="GO:0016616">
    <property type="term" value="F:oxidoreductase activity, acting on the CH-OH group of donors, NAD or NADP as acceptor"/>
    <property type="evidence" value="ECO:0007669"/>
    <property type="project" value="InterPro"/>
</dbReference>
<evidence type="ECO:0000259" key="2">
    <source>
        <dbReference type="Pfam" id="PF01073"/>
    </source>
</evidence>
<evidence type="ECO:0008006" key="6">
    <source>
        <dbReference type="Google" id="ProtNLM"/>
    </source>
</evidence>
<evidence type="ECO:0000259" key="3">
    <source>
        <dbReference type="Pfam" id="PF01370"/>
    </source>
</evidence>
<dbReference type="InterPro" id="IPR001509">
    <property type="entry name" value="Epimerase_deHydtase"/>
</dbReference>
<dbReference type="Gene3D" id="3.40.50.720">
    <property type="entry name" value="NAD(P)-binding Rossmann-like Domain"/>
    <property type="match status" value="3"/>
</dbReference>
<dbReference type="GO" id="GO:0006694">
    <property type="term" value="P:steroid biosynthetic process"/>
    <property type="evidence" value="ECO:0007669"/>
    <property type="project" value="InterPro"/>
</dbReference>
<dbReference type="Pfam" id="PF01073">
    <property type="entry name" value="3Beta_HSD"/>
    <property type="match status" value="1"/>
</dbReference>
<dbReference type="FunFam" id="3.40.50.720:FF:000085">
    <property type="entry name" value="Dihydroflavonol reductase"/>
    <property type="match status" value="1"/>
</dbReference>
<dbReference type="InterPro" id="IPR002225">
    <property type="entry name" value="3Beta_OHSteriod_DH/Estase"/>
</dbReference>
<accession>A0A0E0KVL9</accession>
<dbReference type="PANTHER" id="PTHR10366:SF727">
    <property type="entry name" value="OS10G0477900 PROTEIN"/>
    <property type="match status" value="1"/>
</dbReference>
<keyword evidence="1" id="KW-0560">Oxidoreductase</keyword>
<reference evidence="4" key="2">
    <citation type="submission" date="2018-05" db="EMBL/GenBank/DDBJ databases">
        <title>OpunRS2 (Oryza punctata Reference Sequence Version 2).</title>
        <authorList>
            <person name="Zhang J."/>
            <person name="Kudrna D."/>
            <person name="Lee S."/>
            <person name="Talag J."/>
            <person name="Welchert J."/>
            <person name="Wing R.A."/>
        </authorList>
    </citation>
    <scope>NUCLEOTIDE SEQUENCE [LARGE SCALE GENOMIC DNA]</scope>
</reference>